<comment type="similarity">
    <text evidence="3 9">Belongs to the class-II aminoacyl-tRNA synthetase family. HisZ subfamily.</text>
</comment>
<feature type="domain" description="Class II Histidinyl-tRNA synthetase (HisRS)-like catalytic core" evidence="11">
    <location>
        <begin position="11"/>
        <end position="318"/>
    </location>
</feature>
<comment type="subcellular location">
    <subcellularLocation>
        <location evidence="1 9">Cytoplasm</location>
    </subcellularLocation>
</comment>
<dbReference type="InterPro" id="IPR045864">
    <property type="entry name" value="aa-tRNA-synth_II/BPL/LPL"/>
</dbReference>
<evidence type="ECO:0000256" key="5">
    <source>
        <dbReference type="ARBA" id="ARBA00020397"/>
    </source>
</evidence>
<dbReference type="PANTHER" id="PTHR43707:SF1">
    <property type="entry name" value="HISTIDINE--TRNA LIGASE, MITOCHONDRIAL-RELATED"/>
    <property type="match status" value="1"/>
</dbReference>
<dbReference type="EMBL" id="QNRQ01000003">
    <property type="protein sequence ID" value="RBP41061.1"/>
    <property type="molecule type" value="Genomic_DNA"/>
</dbReference>
<dbReference type="Pfam" id="PF13393">
    <property type="entry name" value="tRNA-synt_His"/>
    <property type="match status" value="1"/>
</dbReference>
<dbReference type="UniPathway" id="UPA00031">
    <property type="reaction ID" value="UER00006"/>
</dbReference>
<feature type="binding site" evidence="10">
    <location>
        <position position="128"/>
    </location>
    <ligand>
        <name>L-histidine</name>
        <dbReference type="ChEBI" id="CHEBI:57595"/>
    </ligand>
</feature>
<dbReference type="Gene3D" id="3.30.930.10">
    <property type="entry name" value="Bira Bifunctional Protein, Domain 2"/>
    <property type="match status" value="1"/>
</dbReference>
<organism evidence="12 13">
    <name type="scientific">Eoetvoesiella caeni</name>
    <dbReference type="NCBI Taxonomy" id="645616"/>
    <lineage>
        <taxon>Bacteria</taxon>
        <taxon>Pseudomonadati</taxon>
        <taxon>Pseudomonadota</taxon>
        <taxon>Betaproteobacteria</taxon>
        <taxon>Burkholderiales</taxon>
        <taxon>Alcaligenaceae</taxon>
        <taxon>Eoetvoesiella</taxon>
    </lineage>
</organism>
<keyword evidence="12" id="KW-0808">Transferase</keyword>
<evidence type="ECO:0000256" key="3">
    <source>
        <dbReference type="ARBA" id="ARBA00005539"/>
    </source>
</evidence>
<dbReference type="NCBIfam" id="NF009086">
    <property type="entry name" value="PRK12421.1"/>
    <property type="match status" value="1"/>
</dbReference>
<comment type="subunit">
    <text evidence="4 9">Heteromultimer composed of HisG and HisZ subunits.</text>
</comment>
<dbReference type="InterPro" id="IPR004517">
    <property type="entry name" value="HisZ"/>
</dbReference>
<dbReference type="CDD" id="cd00773">
    <property type="entry name" value="HisRS-like_core"/>
    <property type="match status" value="1"/>
</dbReference>
<comment type="miscellaneous">
    <text evidence="9">This function is generally fulfilled by the C-terminal part of HisG, which is missing in some bacteria such as this one.</text>
</comment>
<feature type="binding site" evidence="10">
    <location>
        <position position="124"/>
    </location>
    <ligand>
        <name>L-histidine</name>
        <dbReference type="ChEBI" id="CHEBI:57595"/>
    </ligand>
</feature>
<comment type="pathway">
    <text evidence="2 9">Amino-acid biosynthesis; L-histidine biosynthesis; L-histidine from 5-phospho-alpha-D-ribose 1-diphosphate: step 1/9.</text>
</comment>
<keyword evidence="12" id="KW-0328">Glycosyltransferase</keyword>
<comment type="caution">
    <text evidence="12">The sequence shown here is derived from an EMBL/GenBank/DDBJ whole genome shotgun (WGS) entry which is preliminary data.</text>
</comment>
<evidence type="ECO:0000256" key="4">
    <source>
        <dbReference type="ARBA" id="ARBA00011496"/>
    </source>
</evidence>
<feature type="binding site" evidence="10">
    <location>
        <begin position="81"/>
        <end position="83"/>
    </location>
    <ligand>
        <name>L-histidine</name>
        <dbReference type="ChEBI" id="CHEBI:57595"/>
    </ligand>
</feature>
<evidence type="ECO:0000256" key="8">
    <source>
        <dbReference type="ARBA" id="ARBA00025246"/>
    </source>
</evidence>
<protein>
    <recommendedName>
        <fullName evidence="5 9">ATP phosphoribosyltransferase regulatory subunit</fullName>
    </recommendedName>
</protein>
<dbReference type="SUPFAM" id="SSF55681">
    <property type="entry name" value="Class II aaRS and biotin synthetases"/>
    <property type="match status" value="1"/>
</dbReference>
<evidence type="ECO:0000313" key="13">
    <source>
        <dbReference type="Proteomes" id="UP000253628"/>
    </source>
</evidence>
<evidence type="ECO:0000256" key="1">
    <source>
        <dbReference type="ARBA" id="ARBA00004496"/>
    </source>
</evidence>
<dbReference type="InterPro" id="IPR004516">
    <property type="entry name" value="HisRS/HisZ"/>
</dbReference>
<dbReference type="HAMAP" id="MF_00125">
    <property type="entry name" value="HisZ"/>
    <property type="match status" value="1"/>
</dbReference>
<evidence type="ECO:0000313" key="12">
    <source>
        <dbReference type="EMBL" id="RBP41061.1"/>
    </source>
</evidence>
<accession>A0A366HF37</accession>
<dbReference type="GO" id="GO:0016757">
    <property type="term" value="F:glycosyltransferase activity"/>
    <property type="evidence" value="ECO:0007669"/>
    <property type="project" value="UniProtKB-KW"/>
</dbReference>
<evidence type="ECO:0000256" key="9">
    <source>
        <dbReference type="HAMAP-Rule" id="MF_00125"/>
    </source>
</evidence>
<keyword evidence="9" id="KW-0028">Amino-acid biosynthesis</keyword>
<name>A0A366HF37_9BURK</name>
<dbReference type="PANTHER" id="PTHR43707">
    <property type="entry name" value="HISTIDYL-TRNA SYNTHETASE"/>
    <property type="match status" value="1"/>
</dbReference>
<evidence type="ECO:0000259" key="11">
    <source>
        <dbReference type="Pfam" id="PF13393"/>
    </source>
</evidence>
<evidence type="ECO:0000256" key="10">
    <source>
        <dbReference type="PIRSR" id="PIRSR001549-1"/>
    </source>
</evidence>
<dbReference type="PIRSF" id="PIRSF001549">
    <property type="entry name" value="His-tRNA_synth"/>
    <property type="match status" value="1"/>
</dbReference>
<evidence type="ECO:0000256" key="7">
    <source>
        <dbReference type="ARBA" id="ARBA00023102"/>
    </source>
</evidence>
<keyword evidence="6 9" id="KW-0963">Cytoplasm</keyword>
<dbReference type="AlphaFoldDB" id="A0A366HF37"/>
<dbReference type="NCBIfam" id="NF008935">
    <property type="entry name" value="PRK12292.1-1"/>
    <property type="match status" value="1"/>
</dbReference>
<reference evidence="12 13" key="1">
    <citation type="submission" date="2018-06" db="EMBL/GenBank/DDBJ databases">
        <title>Genomic Encyclopedia of Type Strains, Phase IV (KMG-IV): sequencing the most valuable type-strain genomes for metagenomic binning, comparative biology and taxonomic classification.</title>
        <authorList>
            <person name="Goeker M."/>
        </authorList>
    </citation>
    <scope>NUCLEOTIDE SEQUENCE [LARGE SCALE GENOMIC DNA]</scope>
    <source>
        <strain evidence="12 13">DSM 25520</strain>
    </source>
</reference>
<dbReference type="GO" id="GO:0000105">
    <property type="term" value="P:L-histidine biosynthetic process"/>
    <property type="evidence" value="ECO:0007669"/>
    <property type="project" value="UniProtKB-UniRule"/>
</dbReference>
<evidence type="ECO:0000256" key="2">
    <source>
        <dbReference type="ARBA" id="ARBA00004667"/>
    </source>
</evidence>
<keyword evidence="13" id="KW-1185">Reference proteome</keyword>
<dbReference type="GO" id="GO:0006427">
    <property type="term" value="P:histidyl-tRNA aminoacylation"/>
    <property type="evidence" value="ECO:0007669"/>
    <property type="project" value="TreeGrafter"/>
</dbReference>
<proteinExistence type="inferred from homology"/>
<gene>
    <name evidence="9" type="primary">hisZ</name>
    <name evidence="12" type="ORF">DFR37_103407</name>
</gene>
<evidence type="ECO:0000256" key="6">
    <source>
        <dbReference type="ARBA" id="ARBA00022490"/>
    </source>
</evidence>
<dbReference type="Proteomes" id="UP000253628">
    <property type="component" value="Unassembled WGS sequence"/>
</dbReference>
<dbReference type="GO" id="GO:0005737">
    <property type="term" value="C:cytoplasm"/>
    <property type="evidence" value="ECO:0007669"/>
    <property type="project" value="UniProtKB-SubCell"/>
</dbReference>
<sequence>MMSNWLLPESLADILPAEARRIEELRRNLLDLYRTYGFELVAPPLVEYIDSLLSGTGGDLNLRTCKLVDQLSGRTLGVRADMTPQVSRIDAHLLNREGVTRLCYCGSVLHARPAGLLSDRELLQIGAELFGHAGVEADIEIIHLALESVRRAGVKNARVDLNHPGVLRSIVNEDPALAAVADEVCDLLSTKDVPGLVELGKRLPEVRESSLKALRDLTSLYGGTEVISRALHVLPSLPAVQSAMADLQALIDALPEFDFSIDLADMGSGYGYHSGVVFSIYAEGWHDALVKGGRYDGIGKAFGRSRPATGFSLDLRKLSSGLPAAPLARAIRAPWGTDPALVQALQALRSAGEIVVQALPGQVHDVDEFTLDRELVLENGTWQTRAVK</sequence>
<keyword evidence="7 9" id="KW-0368">Histidine biosynthesis</keyword>
<comment type="function">
    <text evidence="8 9">Required for the first step of histidine biosynthesis. May allow the feedback regulation of ATP phosphoribosyltransferase activity by histidine.</text>
</comment>
<dbReference type="InterPro" id="IPR041715">
    <property type="entry name" value="HisRS-like_core"/>
</dbReference>
<dbReference type="GO" id="GO:0004821">
    <property type="term" value="F:histidine-tRNA ligase activity"/>
    <property type="evidence" value="ECO:0007669"/>
    <property type="project" value="TreeGrafter"/>
</dbReference>